<name>A0A0R3SFK1_HYMDI</name>
<dbReference type="WBParaSite" id="HDID_0000362401-mRNA-1">
    <property type="protein sequence ID" value="HDID_0000362401-mRNA-1"/>
    <property type="gene ID" value="HDID_0000362401"/>
</dbReference>
<reference evidence="3" key="1">
    <citation type="submission" date="2017-02" db="UniProtKB">
        <authorList>
            <consortium name="WormBaseParasite"/>
        </authorList>
    </citation>
    <scope>IDENTIFICATION</scope>
</reference>
<evidence type="ECO:0000313" key="1">
    <source>
        <dbReference type="EMBL" id="VDL36116.1"/>
    </source>
</evidence>
<accession>A0A0R3SFK1</accession>
<reference evidence="1 2" key="2">
    <citation type="submission" date="2018-11" db="EMBL/GenBank/DDBJ databases">
        <authorList>
            <consortium name="Pathogen Informatics"/>
        </authorList>
    </citation>
    <scope>NUCLEOTIDE SEQUENCE [LARGE SCALE GENOMIC DNA]</scope>
</reference>
<protein>
    <submittedName>
        <fullName evidence="3">Biogenesis of lysosome-related organelles complex 1 subunit 3</fullName>
    </submittedName>
</protein>
<dbReference type="AlphaFoldDB" id="A0A0R3SFK1"/>
<dbReference type="EMBL" id="UYSG01001142">
    <property type="protein sequence ID" value="VDL36116.1"/>
    <property type="molecule type" value="Genomic_DNA"/>
</dbReference>
<dbReference type="Proteomes" id="UP000274504">
    <property type="component" value="Unassembled WGS sequence"/>
</dbReference>
<evidence type="ECO:0000313" key="3">
    <source>
        <dbReference type="WBParaSite" id="HDID_0000362401-mRNA-1"/>
    </source>
</evidence>
<evidence type="ECO:0000313" key="2">
    <source>
        <dbReference type="Proteomes" id="UP000274504"/>
    </source>
</evidence>
<proteinExistence type="predicted"/>
<organism evidence="3">
    <name type="scientific">Hymenolepis diminuta</name>
    <name type="common">Rat tapeworm</name>
    <dbReference type="NCBI Taxonomy" id="6216"/>
    <lineage>
        <taxon>Eukaryota</taxon>
        <taxon>Metazoa</taxon>
        <taxon>Spiralia</taxon>
        <taxon>Lophotrochozoa</taxon>
        <taxon>Platyhelminthes</taxon>
        <taxon>Cestoda</taxon>
        <taxon>Eucestoda</taxon>
        <taxon>Cyclophyllidea</taxon>
        <taxon>Hymenolepididae</taxon>
        <taxon>Hymenolepis</taxon>
    </lineage>
</organism>
<gene>
    <name evidence="1" type="ORF">HDID_LOCUS3622</name>
</gene>
<sequence length="133" mass="15085">MNNLDGPVIEAVSIPTTSKAMSSYELLRPLLLSDSEDELEFTMPHTIEDLVIKMKDISDELHDKLSRLLNFNGSIRRYLISDMSIEARFYQISETLMHSKVLLDLPDIQARVQLPAVKADAYRDVDISPPINP</sequence>